<proteinExistence type="predicted"/>
<dbReference type="SMR" id="A0A2N9BJJ5"/>
<name>A0A2N9BJJ5_STRCX</name>
<reference evidence="2" key="1">
    <citation type="submission" date="2017-11" db="EMBL/GenBank/DDBJ databases">
        <authorList>
            <person name="Wibberg D."/>
        </authorList>
    </citation>
    <scope>NUCLEOTIDE SEQUENCE [LARGE SCALE GENOMIC DNA]</scope>
</reference>
<dbReference type="EMBL" id="LT963352">
    <property type="protein sequence ID" value="SOR83540.1"/>
    <property type="molecule type" value="Genomic_DNA"/>
</dbReference>
<gene>
    <name evidence="1" type="ORF">SCNRRL3882_6986</name>
</gene>
<accession>A0A2N9BJJ5</accession>
<dbReference type="CDD" id="cd07812">
    <property type="entry name" value="SRPBCC"/>
    <property type="match status" value="1"/>
</dbReference>
<organism evidence="1 2">
    <name type="scientific">Streptomyces chartreusis NRRL 3882</name>
    <dbReference type="NCBI Taxonomy" id="1079985"/>
    <lineage>
        <taxon>Bacteria</taxon>
        <taxon>Bacillati</taxon>
        <taxon>Actinomycetota</taxon>
        <taxon>Actinomycetes</taxon>
        <taxon>Kitasatosporales</taxon>
        <taxon>Streptomycetaceae</taxon>
        <taxon>Streptomyces</taxon>
    </lineage>
</organism>
<dbReference type="InterPro" id="IPR023393">
    <property type="entry name" value="START-like_dom_sf"/>
</dbReference>
<dbReference type="SUPFAM" id="SSF55961">
    <property type="entry name" value="Bet v1-like"/>
    <property type="match status" value="1"/>
</dbReference>
<evidence type="ECO:0000313" key="1">
    <source>
        <dbReference type="EMBL" id="SOR83540.1"/>
    </source>
</evidence>
<dbReference type="AlphaFoldDB" id="A0A2N9BJJ5"/>
<keyword evidence="2" id="KW-1185">Reference proteome</keyword>
<dbReference type="Gene3D" id="3.30.530.20">
    <property type="match status" value="1"/>
</dbReference>
<protein>
    <submittedName>
        <fullName evidence="1">Polyketide cyclase / dehydrase and lipid transport</fullName>
    </submittedName>
</protein>
<dbReference type="Proteomes" id="UP000235464">
    <property type="component" value="Chromosome I"/>
</dbReference>
<sequence length="183" mass="21255">MIPDMETSILDQRPLFDIGAEIRMAVGAKEIYEAVSDLPRHAEWSTELRGGEWISGTPGEVGSIYRGENYRADDIVEWAPLIRGIWHTKSEVMTTEPNRRFRWRIHSKTGEPQELIWTFDITPDGEECVVAQKFWMGWASPGIHEITKDMEEPEKRRFITEWTAKLENDILLTLERIKKVLEA</sequence>
<dbReference type="Pfam" id="PF10604">
    <property type="entry name" value="Polyketide_cyc2"/>
    <property type="match status" value="1"/>
</dbReference>
<evidence type="ECO:0000313" key="2">
    <source>
        <dbReference type="Proteomes" id="UP000235464"/>
    </source>
</evidence>
<dbReference type="InterPro" id="IPR019587">
    <property type="entry name" value="Polyketide_cyclase/dehydratase"/>
</dbReference>